<organism evidence="11 12">
    <name type="scientific">Acidicapsa dinghuensis</name>
    <dbReference type="NCBI Taxonomy" id="2218256"/>
    <lineage>
        <taxon>Bacteria</taxon>
        <taxon>Pseudomonadati</taxon>
        <taxon>Acidobacteriota</taxon>
        <taxon>Terriglobia</taxon>
        <taxon>Terriglobales</taxon>
        <taxon>Acidobacteriaceae</taxon>
        <taxon>Acidicapsa</taxon>
    </lineage>
</organism>
<feature type="binding site" evidence="9">
    <location>
        <position position="156"/>
    </location>
    <ligand>
        <name>GTP</name>
        <dbReference type="ChEBI" id="CHEBI:37565"/>
    </ligand>
</feature>
<keyword evidence="7 9" id="KW-0342">GTP-binding</keyword>
<evidence type="ECO:0000259" key="10">
    <source>
        <dbReference type="Pfam" id="PF00925"/>
    </source>
</evidence>
<dbReference type="CDD" id="cd00641">
    <property type="entry name" value="GTP_cyclohydro2"/>
    <property type="match status" value="1"/>
</dbReference>
<protein>
    <recommendedName>
        <fullName evidence="9">GTP cyclohydrolase-2</fullName>
        <ecNumber evidence="9">3.5.4.25</ecNumber>
    </recommendedName>
    <alternativeName>
        <fullName evidence="9">GTP cyclohydrolase II</fullName>
    </alternativeName>
</protein>
<name>A0ABW1EG85_9BACT</name>
<dbReference type="NCBIfam" id="NF001591">
    <property type="entry name" value="PRK00393.1"/>
    <property type="match status" value="1"/>
</dbReference>
<comment type="caution">
    <text evidence="11">The sequence shown here is derived from an EMBL/GenBank/DDBJ whole genome shotgun (WGS) entry which is preliminary data.</text>
</comment>
<feature type="binding site" evidence="9">
    <location>
        <begin position="99"/>
        <end position="101"/>
    </location>
    <ligand>
        <name>GTP</name>
        <dbReference type="ChEBI" id="CHEBI:37565"/>
    </ligand>
</feature>
<feature type="active site" description="Nucleophile" evidence="9">
    <location>
        <position position="135"/>
    </location>
</feature>
<dbReference type="Proteomes" id="UP001596091">
    <property type="component" value="Unassembled WGS sequence"/>
</dbReference>
<evidence type="ECO:0000313" key="12">
    <source>
        <dbReference type="Proteomes" id="UP001596091"/>
    </source>
</evidence>
<feature type="domain" description="GTP cyclohydrolase II" evidence="10">
    <location>
        <begin position="6"/>
        <end position="176"/>
    </location>
</feature>
<comment type="similarity">
    <text evidence="9">Belongs to the GTP cyclohydrolase II family.</text>
</comment>
<dbReference type="Gene3D" id="3.40.50.10990">
    <property type="entry name" value="GTP cyclohydrolase II"/>
    <property type="match status" value="1"/>
</dbReference>
<gene>
    <name evidence="9 11" type="primary">ribA</name>
    <name evidence="11" type="ORF">ACFPT7_08745</name>
</gene>
<comment type="cofactor">
    <cofactor evidence="9">
        <name>Zn(2+)</name>
        <dbReference type="ChEBI" id="CHEBI:29105"/>
    </cofactor>
    <text evidence="9">Binds 1 zinc ion per subunit.</text>
</comment>
<reference evidence="12" key="1">
    <citation type="journal article" date="2019" name="Int. J. Syst. Evol. Microbiol.">
        <title>The Global Catalogue of Microorganisms (GCM) 10K type strain sequencing project: providing services to taxonomists for standard genome sequencing and annotation.</title>
        <authorList>
            <consortium name="The Broad Institute Genomics Platform"/>
            <consortium name="The Broad Institute Genome Sequencing Center for Infectious Disease"/>
            <person name="Wu L."/>
            <person name="Ma J."/>
        </authorList>
    </citation>
    <scope>NUCLEOTIDE SEQUENCE [LARGE SCALE GENOMIC DNA]</scope>
    <source>
        <strain evidence="12">JCM 4087</strain>
    </source>
</reference>
<feature type="binding site" evidence="9">
    <location>
        <position position="161"/>
    </location>
    <ligand>
        <name>GTP</name>
        <dbReference type="ChEBI" id="CHEBI:37565"/>
    </ligand>
</feature>
<dbReference type="Pfam" id="PF00925">
    <property type="entry name" value="GTP_cyclohydro2"/>
    <property type="match status" value="1"/>
</dbReference>
<keyword evidence="12" id="KW-1185">Reference proteome</keyword>
<evidence type="ECO:0000256" key="1">
    <source>
        <dbReference type="ARBA" id="ARBA00004853"/>
    </source>
</evidence>
<dbReference type="EC" id="3.5.4.25" evidence="9"/>
<sequence length="220" mass="24608">MPLRKIADIKFPTCHANFRLLAFERDRIGAQFAEAHTETALALILGDIHSVPPIVRIHSQCITGDVFHSLRCDCHDQLHLALNRIVEEGVGVLIYEQQEGRGIGLLEKLRAYELQEQGFDTVDANLHLGHEVDLRDYALPTEILRFLTVRSVRLLTNNPDKMNALHAADIAIVERISADVPQNSHSASYLSAKRERLGHLSGQEPFQLQHVADTVFAAAK</sequence>
<evidence type="ECO:0000256" key="3">
    <source>
        <dbReference type="ARBA" id="ARBA00022723"/>
    </source>
</evidence>
<dbReference type="SUPFAM" id="SSF142695">
    <property type="entry name" value="RibA-like"/>
    <property type="match status" value="1"/>
</dbReference>
<feature type="binding site" evidence="9">
    <location>
        <position position="61"/>
    </location>
    <ligand>
        <name>Zn(2+)</name>
        <dbReference type="ChEBI" id="CHEBI:29105"/>
        <note>catalytic</note>
    </ligand>
</feature>
<dbReference type="InterPro" id="IPR000926">
    <property type="entry name" value="RibA"/>
</dbReference>
<keyword evidence="5 9" id="KW-0378">Hydrolase</keyword>
<feature type="binding site" evidence="9">
    <location>
        <begin position="56"/>
        <end position="60"/>
    </location>
    <ligand>
        <name>GTP</name>
        <dbReference type="ChEBI" id="CHEBI:37565"/>
    </ligand>
</feature>
<dbReference type="EMBL" id="JBHSPH010000002">
    <property type="protein sequence ID" value="MFC5862373.1"/>
    <property type="molecule type" value="Genomic_DNA"/>
</dbReference>
<keyword evidence="3 9" id="KW-0479">Metal-binding</keyword>
<feature type="binding site" evidence="9">
    <location>
        <position position="77"/>
    </location>
    <ligand>
        <name>GTP</name>
        <dbReference type="ChEBI" id="CHEBI:37565"/>
    </ligand>
</feature>
<dbReference type="InterPro" id="IPR036144">
    <property type="entry name" value="RibA-like_sf"/>
</dbReference>
<evidence type="ECO:0000256" key="6">
    <source>
        <dbReference type="ARBA" id="ARBA00022833"/>
    </source>
</evidence>
<proteinExistence type="inferred from homology"/>
<feature type="binding site" evidence="9">
    <location>
        <position position="72"/>
    </location>
    <ligand>
        <name>Zn(2+)</name>
        <dbReference type="ChEBI" id="CHEBI:29105"/>
        <note>catalytic</note>
    </ligand>
</feature>
<dbReference type="NCBIfam" id="TIGR00505">
    <property type="entry name" value="ribA"/>
    <property type="match status" value="1"/>
</dbReference>
<evidence type="ECO:0000256" key="5">
    <source>
        <dbReference type="ARBA" id="ARBA00022801"/>
    </source>
</evidence>
<evidence type="ECO:0000256" key="7">
    <source>
        <dbReference type="ARBA" id="ARBA00023134"/>
    </source>
</evidence>
<evidence type="ECO:0000256" key="8">
    <source>
        <dbReference type="ARBA" id="ARBA00049295"/>
    </source>
</evidence>
<comment type="pathway">
    <text evidence="1 9">Cofactor biosynthesis; riboflavin biosynthesis; 5-amino-6-(D-ribitylamino)uracil from GTP: step 1/4.</text>
</comment>
<feature type="binding site" evidence="9">
    <location>
        <position position="121"/>
    </location>
    <ligand>
        <name>GTP</name>
        <dbReference type="ChEBI" id="CHEBI:37565"/>
    </ligand>
</feature>
<feature type="binding site" evidence="9">
    <location>
        <position position="74"/>
    </location>
    <ligand>
        <name>Zn(2+)</name>
        <dbReference type="ChEBI" id="CHEBI:29105"/>
        <note>catalytic</note>
    </ligand>
</feature>
<comment type="catalytic activity">
    <reaction evidence="8 9">
        <text>GTP + 4 H2O = 2,5-diamino-6-hydroxy-4-(5-phosphoribosylamino)-pyrimidine + formate + 2 phosphate + 3 H(+)</text>
        <dbReference type="Rhea" id="RHEA:23704"/>
        <dbReference type="ChEBI" id="CHEBI:15377"/>
        <dbReference type="ChEBI" id="CHEBI:15378"/>
        <dbReference type="ChEBI" id="CHEBI:15740"/>
        <dbReference type="ChEBI" id="CHEBI:37565"/>
        <dbReference type="ChEBI" id="CHEBI:43474"/>
        <dbReference type="ChEBI" id="CHEBI:58614"/>
        <dbReference type="EC" id="3.5.4.25"/>
    </reaction>
</comment>
<keyword evidence="2 9" id="KW-0686">Riboflavin biosynthesis</keyword>
<dbReference type="GO" id="GO:0003935">
    <property type="term" value="F:GTP cyclohydrolase II activity"/>
    <property type="evidence" value="ECO:0007669"/>
    <property type="project" value="UniProtKB-EC"/>
</dbReference>
<dbReference type="PANTHER" id="PTHR21327">
    <property type="entry name" value="GTP CYCLOHYDROLASE II-RELATED"/>
    <property type="match status" value="1"/>
</dbReference>
<evidence type="ECO:0000256" key="4">
    <source>
        <dbReference type="ARBA" id="ARBA00022741"/>
    </source>
</evidence>
<dbReference type="InterPro" id="IPR032677">
    <property type="entry name" value="GTP_cyclohydro_II"/>
</dbReference>
<dbReference type="HAMAP" id="MF_00179">
    <property type="entry name" value="RibA"/>
    <property type="match status" value="1"/>
</dbReference>
<keyword evidence="6 9" id="KW-0862">Zinc</keyword>
<comment type="function">
    <text evidence="9">Catalyzes the conversion of GTP to 2,5-diamino-6-ribosylamino-4(3H)-pyrimidinone 5'-phosphate (DARP), formate and pyrophosphate.</text>
</comment>
<dbReference type="RefSeq" id="WP_263335525.1">
    <property type="nucleotide sequence ID" value="NZ_JAGSYH010000003.1"/>
</dbReference>
<dbReference type="PANTHER" id="PTHR21327:SF18">
    <property type="entry name" value="3,4-DIHYDROXY-2-BUTANONE 4-PHOSPHATE SYNTHASE"/>
    <property type="match status" value="1"/>
</dbReference>
<evidence type="ECO:0000256" key="2">
    <source>
        <dbReference type="ARBA" id="ARBA00022619"/>
    </source>
</evidence>
<feature type="active site" description="Proton acceptor" evidence="9">
    <location>
        <position position="133"/>
    </location>
</feature>
<accession>A0ABW1EG85</accession>
<evidence type="ECO:0000256" key="9">
    <source>
        <dbReference type="HAMAP-Rule" id="MF_00179"/>
    </source>
</evidence>
<evidence type="ECO:0000313" key="11">
    <source>
        <dbReference type="EMBL" id="MFC5862373.1"/>
    </source>
</evidence>
<keyword evidence="4 9" id="KW-0547">Nucleotide-binding</keyword>